<dbReference type="RefSeq" id="WP_181738025.1">
    <property type="nucleotide sequence ID" value="NZ_JACEOL010000009.1"/>
</dbReference>
<evidence type="ECO:0000313" key="1">
    <source>
        <dbReference type="EMBL" id="MBA4601510.1"/>
    </source>
</evidence>
<dbReference type="AlphaFoldDB" id="A0A7W1XR49"/>
<name>A0A7W1XR49_9BACL</name>
<dbReference type="EMBL" id="JACEOL010000009">
    <property type="protein sequence ID" value="MBA4601510.1"/>
    <property type="molecule type" value="Genomic_DNA"/>
</dbReference>
<organism evidence="1 2">
    <name type="scientific">Thermoactinomyces mirandus</name>
    <dbReference type="NCBI Taxonomy" id="2756294"/>
    <lineage>
        <taxon>Bacteria</taxon>
        <taxon>Bacillati</taxon>
        <taxon>Bacillota</taxon>
        <taxon>Bacilli</taxon>
        <taxon>Bacillales</taxon>
        <taxon>Thermoactinomycetaceae</taxon>
        <taxon>Thermoactinomyces</taxon>
    </lineage>
</organism>
<dbReference type="InterPro" id="IPR014099">
    <property type="entry name" value="Spore_coat_GerQ"/>
</dbReference>
<accession>A0A7W1XR49</accession>
<keyword evidence="2" id="KW-1185">Reference proteome</keyword>
<dbReference type="Pfam" id="PF09671">
    <property type="entry name" value="Spore_GerQ"/>
    <property type="match status" value="1"/>
</dbReference>
<keyword evidence="1" id="KW-0167">Capsid protein</keyword>
<dbReference type="Proteomes" id="UP000538292">
    <property type="component" value="Unassembled WGS sequence"/>
</dbReference>
<reference evidence="1 2" key="1">
    <citation type="submission" date="2020-07" db="EMBL/GenBank/DDBJ databases">
        <title>Thermoactinomyces phylogeny.</title>
        <authorList>
            <person name="Dunlap C."/>
        </authorList>
    </citation>
    <scope>NUCLEOTIDE SEQUENCE [LARGE SCALE GENOMIC DNA]</scope>
    <source>
        <strain evidence="1 2">AMNI-1</strain>
    </source>
</reference>
<keyword evidence="1" id="KW-0946">Virion</keyword>
<gene>
    <name evidence="1" type="ORF">H2C83_04070</name>
</gene>
<evidence type="ECO:0000313" key="2">
    <source>
        <dbReference type="Proteomes" id="UP000538292"/>
    </source>
</evidence>
<protein>
    <submittedName>
        <fullName evidence="1">Spore coat protein GerQ</fullName>
    </submittedName>
</protein>
<comment type="caution">
    <text evidence="1">The sequence shown here is derived from an EMBL/GenBank/DDBJ whole genome shotgun (WGS) entry which is preliminary data.</text>
</comment>
<proteinExistence type="predicted"/>
<sequence>MYWSYPYGMNYSGAQVTQQRQERNFSEDLLQGNTGKRIIAYMTYDGSKEWPNKVFYGVLRQVGRDYFVIRDQETGKDTMLLNINLNWVVFEDTPARLVAPQ</sequence>